<name>A0A365Y0L4_9BACT</name>
<accession>A0A365Y0L4</accession>
<evidence type="ECO:0000259" key="1">
    <source>
        <dbReference type="Pfam" id="PF13568"/>
    </source>
</evidence>
<dbReference type="Proteomes" id="UP000253410">
    <property type="component" value="Unassembled WGS sequence"/>
</dbReference>
<evidence type="ECO:0000313" key="2">
    <source>
        <dbReference type="EMBL" id="RBL92143.1"/>
    </source>
</evidence>
<organism evidence="2 3">
    <name type="scientific">Chitinophaga flava</name>
    <dbReference type="NCBI Taxonomy" id="2259036"/>
    <lineage>
        <taxon>Bacteria</taxon>
        <taxon>Pseudomonadati</taxon>
        <taxon>Bacteroidota</taxon>
        <taxon>Chitinophagia</taxon>
        <taxon>Chitinophagales</taxon>
        <taxon>Chitinophagaceae</taxon>
        <taxon>Chitinophaga</taxon>
    </lineage>
</organism>
<reference evidence="2 3" key="1">
    <citation type="submission" date="2018-05" db="EMBL/GenBank/DDBJ databases">
        <title>Chitinophaga sp. K3CV102501T nov., isolated from isolated from a monsoon evergreen broad-leaved forest soil.</title>
        <authorList>
            <person name="Lv Y."/>
        </authorList>
    </citation>
    <scope>NUCLEOTIDE SEQUENCE [LARGE SCALE GENOMIC DNA]</scope>
    <source>
        <strain evidence="2 3">GDMCC 1.1325</strain>
    </source>
</reference>
<dbReference type="InterPro" id="IPR025665">
    <property type="entry name" value="Beta-barrel_OMP_2"/>
</dbReference>
<comment type="caution">
    <text evidence="2">The sequence shown here is derived from an EMBL/GenBank/DDBJ whole genome shotgun (WGS) entry which is preliminary data.</text>
</comment>
<feature type="domain" description="Outer membrane protein beta-barrel" evidence="1">
    <location>
        <begin position="37"/>
        <end position="187"/>
    </location>
</feature>
<keyword evidence="3" id="KW-1185">Reference proteome</keyword>
<proteinExistence type="predicted"/>
<dbReference type="Pfam" id="PF13568">
    <property type="entry name" value="OMP_b-brl_2"/>
    <property type="match status" value="1"/>
</dbReference>
<protein>
    <submittedName>
        <fullName evidence="2">PorT family protein</fullName>
    </submittedName>
</protein>
<dbReference type="AlphaFoldDB" id="A0A365Y0L4"/>
<dbReference type="EMBL" id="QFFJ01000001">
    <property type="protein sequence ID" value="RBL92143.1"/>
    <property type="molecule type" value="Genomic_DNA"/>
</dbReference>
<evidence type="ECO:0000313" key="3">
    <source>
        <dbReference type="Proteomes" id="UP000253410"/>
    </source>
</evidence>
<gene>
    <name evidence="2" type="ORF">DF182_05980</name>
</gene>
<sequence>MNPAYFLVSAGRKNNRIMKKLILSGILAIGSVLAVKAQTVKFGVKGGLNLAKVTNTDDAKTRASFYAGGLVNVALNESWAIQPELLYSGQGTKVKTNTILGTLESTLKTDYINIPVMVQYSIVPAFYLEAGPQLGILAGAKEKIGSKSYDVKDQMKSIDFGIGVGFGYKFDMGLGVSGRYNFGLTNIEDSGNHNSKNSVAQIGLFYMF</sequence>